<dbReference type="PANTHER" id="PTHR43272:SF33">
    <property type="entry name" value="AMP-BINDING DOMAIN-CONTAINING PROTEIN-RELATED"/>
    <property type="match status" value="1"/>
</dbReference>
<keyword evidence="4" id="KW-0067">ATP-binding</keyword>
<evidence type="ECO:0000259" key="6">
    <source>
        <dbReference type="Pfam" id="PF00501"/>
    </source>
</evidence>
<evidence type="ECO:0000256" key="1">
    <source>
        <dbReference type="ARBA" id="ARBA00022598"/>
    </source>
</evidence>
<proteinExistence type="predicted"/>
<gene>
    <name evidence="7" type="primary">LACS6</name>
    <name evidence="7" type="ORF">AWC38_SpisGene23324</name>
</gene>
<dbReference type="Pfam" id="PF00501">
    <property type="entry name" value="AMP-binding"/>
    <property type="match status" value="1"/>
</dbReference>
<keyword evidence="8" id="KW-1185">Reference proteome</keyword>
<accession>A0A2B4R8H1</accession>
<dbReference type="GO" id="GO:0004467">
    <property type="term" value="F:long-chain fatty acid-CoA ligase activity"/>
    <property type="evidence" value="ECO:0007669"/>
    <property type="project" value="UniProtKB-EC"/>
</dbReference>
<keyword evidence="1" id="KW-0436">Ligase</keyword>
<keyword evidence="3" id="KW-0443">Lipid metabolism</keyword>
<evidence type="ECO:0000256" key="5">
    <source>
        <dbReference type="ARBA" id="ARBA00026121"/>
    </source>
</evidence>
<dbReference type="Gene3D" id="3.40.50.12780">
    <property type="entry name" value="N-terminal domain of ligase-like"/>
    <property type="match status" value="1"/>
</dbReference>
<feature type="domain" description="AMP-dependent synthetase/ligase" evidence="6">
    <location>
        <begin position="8"/>
        <end position="45"/>
    </location>
</feature>
<sequence>MRIGENLVPAKPEDVLTVCYTSETTGLPKGTILTHANLFADISAYISLDDASVYDTHGAEECIYIINHANLSTIVCNEDKVSSLLENAHLCKELKTLLKIGSSVNQGQDQKAKDMAIELVSITDLKLNLFVSGGRIGYYSGDVKQLFEGCKELK</sequence>
<dbReference type="InterPro" id="IPR000873">
    <property type="entry name" value="AMP-dep_synth/lig_dom"/>
</dbReference>
<dbReference type="SUPFAM" id="SSF56801">
    <property type="entry name" value="Acetyl-CoA synthetase-like"/>
    <property type="match status" value="1"/>
</dbReference>
<reference evidence="8" key="1">
    <citation type="journal article" date="2017" name="bioRxiv">
        <title>Comparative analysis of the genomes of Stylophora pistillata and Acropora digitifera provides evidence for extensive differences between species of corals.</title>
        <authorList>
            <person name="Voolstra C.R."/>
            <person name="Li Y."/>
            <person name="Liew Y.J."/>
            <person name="Baumgarten S."/>
            <person name="Zoccola D."/>
            <person name="Flot J.-F."/>
            <person name="Tambutte S."/>
            <person name="Allemand D."/>
            <person name="Aranda M."/>
        </authorList>
    </citation>
    <scope>NUCLEOTIDE SEQUENCE [LARGE SCALE GENOMIC DNA]</scope>
</reference>
<dbReference type="STRING" id="50429.A0A2B4R8H1"/>
<dbReference type="EC" id="6.2.1.3" evidence="5"/>
<evidence type="ECO:0000256" key="3">
    <source>
        <dbReference type="ARBA" id="ARBA00022832"/>
    </source>
</evidence>
<dbReference type="EMBL" id="LSMT01001235">
    <property type="protein sequence ID" value="PFX12678.1"/>
    <property type="molecule type" value="Genomic_DNA"/>
</dbReference>
<dbReference type="GO" id="GO:0005783">
    <property type="term" value="C:endoplasmic reticulum"/>
    <property type="evidence" value="ECO:0007669"/>
    <property type="project" value="TreeGrafter"/>
</dbReference>
<organism evidence="7 8">
    <name type="scientific">Stylophora pistillata</name>
    <name type="common">Smooth cauliflower coral</name>
    <dbReference type="NCBI Taxonomy" id="50429"/>
    <lineage>
        <taxon>Eukaryota</taxon>
        <taxon>Metazoa</taxon>
        <taxon>Cnidaria</taxon>
        <taxon>Anthozoa</taxon>
        <taxon>Hexacorallia</taxon>
        <taxon>Scleractinia</taxon>
        <taxon>Astrocoeniina</taxon>
        <taxon>Pocilloporidae</taxon>
        <taxon>Stylophora</taxon>
    </lineage>
</organism>
<dbReference type="PANTHER" id="PTHR43272">
    <property type="entry name" value="LONG-CHAIN-FATTY-ACID--COA LIGASE"/>
    <property type="match status" value="1"/>
</dbReference>
<dbReference type="AlphaFoldDB" id="A0A2B4R8H1"/>
<name>A0A2B4R8H1_STYPI</name>
<evidence type="ECO:0000313" key="7">
    <source>
        <dbReference type="EMBL" id="PFX12678.1"/>
    </source>
</evidence>
<evidence type="ECO:0000313" key="8">
    <source>
        <dbReference type="Proteomes" id="UP000225706"/>
    </source>
</evidence>
<keyword evidence="3" id="KW-0276">Fatty acid metabolism</keyword>
<dbReference type="GO" id="GO:0005524">
    <property type="term" value="F:ATP binding"/>
    <property type="evidence" value="ECO:0007669"/>
    <property type="project" value="UniProtKB-KW"/>
</dbReference>
<evidence type="ECO:0000256" key="2">
    <source>
        <dbReference type="ARBA" id="ARBA00022741"/>
    </source>
</evidence>
<evidence type="ECO:0000256" key="4">
    <source>
        <dbReference type="ARBA" id="ARBA00022840"/>
    </source>
</evidence>
<dbReference type="Proteomes" id="UP000225706">
    <property type="component" value="Unassembled WGS sequence"/>
</dbReference>
<comment type="caution">
    <text evidence="7">The sequence shown here is derived from an EMBL/GenBank/DDBJ whole genome shotgun (WGS) entry which is preliminary data.</text>
</comment>
<keyword evidence="2" id="KW-0547">Nucleotide-binding</keyword>
<dbReference type="InterPro" id="IPR042099">
    <property type="entry name" value="ANL_N_sf"/>
</dbReference>
<dbReference type="OrthoDB" id="5985547at2759"/>
<dbReference type="GO" id="GO:0016020">
    <property type="term" value="C:membrane"/>
    <property type="evidence" value="ECO:0007669"/>
    <property type="project" value="TreeGrafter"/>
</dbReference>
<protein>
    <recommendedName>
        <fullName evidence="5">long-chain-fatty-acid--CoA ligase</fullName>
        <ecNumber evidence="5">6.2.1.3</ecNumber>
    </recommendedName>
</protein>